<comment type="caution">
    <text evidence="2">The sequence shown here is derived from an EMBL/GenBank/DDBJ whole genome shotgun (WGS) entry which is preliminary data.</text>
</comment>
<dbReference type="Proteomes" id="UP001362999">
    <property type="component" value="Unassembled WGS sequence"/>
</dbReference>
<protein>
    <submittedName>
        <fullName evidence="2">F-box domain-containing protein</fullName>
    </submittedName>
</protein>
<accession>A0AAW0BK45</accession>
<dbReference type="AlphaFoldDB" id="A0AAW0BK45"/>
<evidence type="ECO:0000313" key="3">
    <source>
        <dbReference type="Proteomes" id="UP001362999"/>
    </source>
</evidence>
<gene>
    <name evidence="2" type="ORF">R3P38DRAFT_3269200</name>
</gene>
<keyword evidence="1" id="KW-0175">Coiled coil</keyword>
<sequence>MHSATQDPDSASNPSNSSLRNRLTELSFQIEELYSQIERLEAKRKSIATALDAIVYPILSLPVDITTEIFVHYFDDLLDASKLQVPVFNLDKACHAGPLRLSHVCKEWRSIAFEMPSLWNRVQASLFSKKDFRKLLECWLPRTGSHMLFLDLTDYEYRTTLLFPSLASYSSRWRAFRCSLNIPISFPIDTIQGRIPLLRELHVCSSSESFEGHAITAFSEAPELRKVQLYRLPPGLISLPWAQLTHLTLLGQSIAHGIEVLHQTPNLEELSLDLRHHSGEIAAAPTPVILHHVRKLSLPSEFRISKFLHYFTLPALRSFDIKQLSSPPQDGDVAAVLALFRLSHCVVESVVCGGRFEDMALSTLAMTDMASKVTLHANWFQSTLSKLFVRIATNPNFLPNLESLYLPDCETGIPFVEIADMLSARWYNRGNAPRLKTFHLIRKAGSVDHIPEASVVDKLRALMDDGVDIRIETTTKRKIPSVETNFRITSDKSRC</sequence>
<evidence type="ECO:0000313" key="2">
    <source>
        <dbReference type="EMBL" id="KAK7026248.1"/>
    </source>
</evidence>
<organism evidence="2 3">
    <name type="scientific">Favolaschia claudopus</name>
    <dbReference type="NCBI Taxonomy" id="2862362"/>
    <lineage>
        <taxon>Eukaryota</taxon>
        <taxon>Fungi</taxon>
        <taxon>Dikarya</taxon>
        <taxon>Basidiomycota</taxon>
        <taxon>Agaricomycotina</taxon>
        <taxon>Agaricomycetes</taxon>
        <taxon>Agaricomycetidae</taxon>
        <taxon>Agaricales</taxon>
        <taxon>Marasmiineae</taxon>
        <taxon>Mycenaceae</taxon>
        <taxon>Favolaschia</taxon>
    </lineage>
</organism>
<dbReference type="PANTHER" id="PTHR38926">
    <property type="entry name" value="F-BOX DOMAIN CONTAINING PROTEIN, EXPRESSED"/>
    <property type="match status" value="1"/>
</dbReference>
<reference evidence="2 3" key="1">
    <citation type="journal article" date="2024" name="J Genomics">
        <title>Draft genome sequencing and assembly of Favolaschia claudopus CIRM-BRFM 2984 isolated from oak limbs.</title>
        <authorList>
            <person name="Navarro D."/>
            <person name="Drula E."/>
            <person name="Chaduli D."/>
            <person name="Cazenave R."/>
            <person name="Ahrendt S."/>
            <person name="Wang J."/>
            <person name="Lipzen A."/>
            <person name="Daum C."/>
            <person name="Barry K."/>
            <person name="Grigoriev I.V."/>
            <person name="Favel A."/>
            <person name="Rosso M.N."/>
            <person name="Martin F."/>
        </authorList>
    </citation>
    <scope>NUCLEOTIDE SEQUENCE [LARGE SCALE GENOMIC DNA]</scope>
    <source>
        <strain evidence="2 3">CIRM-BRFM 2984</strain>
    </source>
</reference>
<keyword evidence="3" id="KW-1185">Reference proteome</keyword>
<dbReference type="SUPFAM" id="SSF52047">
    <property type="entry name" value="RNI-like"/>
    <property type="match status" value="1"/>
</dbReference>
<proteinExistence type="predicted"/>
<dbReference type="EMBL" id="JAWWNJ010000032">
    <property type="protein sequence ID" value="KAK7026248.1"/>
    <property type="molecule type" value="Genomic_DNA"/>
</dbReference>
<dbReference type="PANTHER" id="PTHR38926:SF5">
    <property type="entry name" value="F-BOX AND LEUCINE-RICH REPEAT PROTEIN 6"/>
    <property type="match status" value="1"/>
</dbReference>
<feature type="coiled-coil region" evidence="1">
    <location>
        <begin position="16"/>
        <end position="50"/>
    </location>
</feature>
<dbReference type="Gene3D" id="1.20.1280.50">
    <property type="match status" value="1"/>
</dbReference>
<name>A0AAW0BK45_9AGAR</name>
<evidence type="ECO:0000256" key="1">
    <source>
        <dbReference type="SAM" id="Coils"/>
    </source>
</evidence>